<evidence type="ECO:0000313" key="5">
    <source>
        <dbReference type="Proteomes" id="UP000637819"/>
    </source>
</evidence>
<dbReference type="KEGG" id="hsal:JMJ58_21520"/>
<evidence type="ECO:0000259" key="3">
    <source>
        <dbReference type="PROSITE" id="PS51371"/>
    </source>
</evidence>
<geneLocation type="plasmid" evidence="4 5">
    <name>pHTS171</name>
</geneLocation>
<feature type="domain" description="CBS" evidence="3">
    <location>
        <begin position="6"/>
        <end position="62"/>
    </location>
</feature>
<evidence type="ECO:0000256" key="2">
    <source>
        <dbReference type="PROSITE-ProRule" id="PRU00703"/>
    </source>
</evidence>
<organism evidence="4 5">
    <name type="scientific">Haloterrigena salifodinae</name>
    <dbReference type="NCBI Taxonomy" id="2675099"/>
    <lineage>
        <taxon>Archaea</taxon>
        <taxon>Methanobacteriati</taxon>
        <taxon>Methanobacteriota</taxon>
        <taxon>Stenosarchaea group</taxon>
        <taxon>Halobacteria</taxon>
        <taxon>Halobacteriales</taxon>
        <taxon>Natrialbaceae</taxon>
        <taxon>Haloterrigena</taxon>
    </lineage>
</organism>
<name>A0A8T8E6S2_9EURY</name>
<dbReference type="PANTHER" id="PTHR43080">
    <property type="entry name" value="CBS DOMAIN-CONTAINING PROTEIN CBSX3, MITOCHONDRIAL"/>
    <property type="match status" value="1"/>
</dbReference>
<dbReference type="InterPro" id="IPR000644">
    <property type="entry name" value="CBS_dom"/>
</dbReference>
<evidence type="ECO:0000256" key="1">
    <source>
        <dbReference type="ARBA" id="ARBA00023122"/>
    </source>
</evidence>
<dbReference type="PROSITE" id="PS51371">
    <property type="entry name" value="CBS"/>
    <property type="match status" value="2"/>
</dbReference>
<keyword evidence="5" id="KW-1185">Reference proteome</keyword>
<dbReference type="Proteomes" id="UP000637819">
    <property type="component" value="Plasmid pHTS171"/>
</dbReference>
<protein>
    <submittedName>
        <fullName evidence="4">CBS domain-containing protein</fullName>
    </submittedName>
</protein>
<dbReference type="InterPro" id="IPR051257">
    <property type="entry name" value="Diverse_CBS-Domain"/>
</dbReference>
<evidence type="ECO:0000313" key="4">
    <source>
        <dbReference type="EMBL" id="QRV17564.1"/>
    </source>
</evidence>
<dbReference type="SMART" id="SM00116">
    <property type="entry name" value="CBS"/>
    <property type="match status" value="2"/>
</dbReference>
<dbReference type="InterPro" id="IPR046342">
    <property type="entry name" value="CBS_dom_sf"/>
</dbReference>
<dbReference type="SUPFAM" id="SSF54631">
    <property type="entry name" value="CBS-domain pair"/>
    <property type="match status" value="1"/>
</dbReference>
<dbReference type="RefSeq" id="WP_204749572.1">
    <property type="nucleotide sequence ID" value="NZ_CP069190.1"/>
</dbReference>
<feature type="domain" description="CBS" evidence="3">
    <location>
        <begin position="71"/>
        <end position="127"/>
    </location>
</feature>
<dbReference type="AlphaFoldDB" id="A0A8T8E6S2"/>
<dbReference type="GeneID" id="62877762"/>
<proteinExistence type="predicted"/>
<reference evidence="4 5" key="1">
    <citation type="submission" date="2021-01" db="EMBL/GenBank/DDBJ databases">
        <title>Genome Sequence and Methylation Pattern of Haloterrigena salifodinae BOL5-1, An Extremely Halophilic Archaeon from a Bolivian Salt Mine.</title>
        <authorList>
            <person name="DasSarma P."/>
            <person name="Anton B.P."/>
            <person name="DasSarma S.L."/>
            <person name="von Ehrenheim H.A.L."/>
            <person name="Martinez F.L."/>
            <person name="Guzman D."/>
            <person name="Roberts R.J."/>
            <person name="DasSarma S."/>
        </authorList>
    </citation>
    <scope>NUCLEOTIDE SEQUENCE [LARGE SCALE GENOMIC DNA]</scope>
    <source>
        <strain evidence="4 5">BOL5-1</strain>
        <plasmid evidence="4 5">pHTS171</plasmid>
    </source>
</reference>
<gene>
    <name evidence="4" type="ORF">JMJ58_21520</name>
</gene>
<sequence>MSIGKLGPENVVTTSPDSNLEEATQTLENENVGAIVVTEDDEPIGMLTDRDAALAIHDHDDVGSLSVEEIMTEDPTTIHADDDPLAISEAIKEHNVRRFPIVDDDGELAGIATLDDLIATIGEELDNVAETIEAQSPDYSP</sequence>
<dbReference type="Gene3D" id="3.10.580.10">
    <property type="entry name" value="CBS-domain"/>
    <property type="match status" value="1"/>
</dbReference>
<keyword evidence="4" id="KW-0614">Plasmid</keyword>
<dbReference type="PANTHER" id="PTHR43080:SF2">
    <property type="entry name" value="CBS DOMAIN-CONTAINING PROTEIN"/>
    <property type="match status" value="1"/>
</dbReference>
<dbReference type="Pfam" id="PF00571">
    <property type="entry name" value="CBS"/>
    <property type="match status" value="2"/>
</dbReference>
<keyword evidence="1 2" id="KW-0129">CBS domain</keyword>
<accession>A0A8T8E6S2</accession>
<dbReference type="EMBL" id="CP069190">
    <property type="protein sequence ID" value="QRV17564.1"/>
    <property type="molecule type" value="Genomic_DNA"/>
</dbReference>
<dbReference type="OrthoDB" id="43333at2157"/>